<organism evidence="1">
    <name type="scientific">Anguilla anguilla</name>
    <name type="common">European freshwater eel</name>
    <name type="synonym">Muraena anguilla</name>
    <dbReference type="NCBI Taxonomy" id="7936"/>
    <lineage>
        <taxon>Eukaryota</taxon>
        <taxon>Metazoa</taxon>
        <taxon>Chordata</taxon>
        <taxon>Craniata</taxon>
        <taxon>Vertebrata</taxon>
        <taxon>Euteleostomi</taxon>
        <taxon>Actinopterygii</taxon>
        <taxon>Neopterygii</taxon>
        <taxon>Teleostei</taxon>
        <taxon>Anguilliformes</taxon>
        <taxon>Anguillidae</taxon>
        <taxon>Anguilla</taxon>
    </lineage>
</organism>
<protein>
    <submittedName>
        <fullName evidence="1">Uncharacterized protein</fullName>
    </submittedName>
</protein>
<reference evidence="1" key="2">
    <citation type="journal article" date="2015" name="Fish Shellfish Immunol.">
        <title>Early steps in the European eel (Anguilla anguilla)-Vibrio vulnificus interaction in the gills: Role of the RtxA13 toxin.</title>
        <authorList>
            <person name="Callol A."/>
            <person name="Pajuelo D."/>
            <person name="Ebbesson L."/>
            <person name="Teles M."/>
            <person name="MacKenzie S."/>
            <person name="Amaro C."/>
        </authorList>
    </citation>
    <scope>NUCLEOTIDE SEQUENCE</scope>
</reference>
<reference evidence="1" key="1">
    <citation type="submission" date="2014-11" db="EMBL/GenBank/DDBJ databases">
        <authorList>
            <person name="Amaro Gonzalez C."/>
        </authorList>
    </citation>
    <scope>NUCLEOTIDE SEQUENCE</scope>
</reference>
<accession>A0A0E9USY7</accession>
<evidence type="ECO:0000313" key="1">
    <source>
        <dbReference type="EMBL" id="JAH68088.1"/>
    </source>
</evidence>
<sequence>MDLECLSD</sequence>
<dbReference type="EMBL" id="GBXM01040489">
    <property type="protein sequence ID" value="JAH68088.1"/>
    <property type="molecule type" value="Transcribed_RNA"/>
</dbReference>
<proteinExistence type="predicted"/>
<name>A0A0E9USY7_ANGAN</name>